<sequence>MQKQLERVADDEAARVEEDEAARIATVAVENEDPSGIYVYSLPHYIRYPWDPDSGRTLLKVGHSRRDAIERFRQQTRTTALPEEPVLLRVYSTTSQDSEKTERNFHSLLDAADHSRSATRAAGKEWFLTTLRFLDEIARILELEMREVNSGAESV</sequence>
<comment type="caution">
    <text evidence="2">The sequence shown here is derived from an EMBL/GenBank/DDBJ whole genome shotgun (WGS) entry which is preliminary data.</text>
</comment>
<dbReference type="EMBL" id="MRBO01000344">
    <property type="protein sequence ID" value="KAB2585323.1"/>
    <property type="molecule type" value="Genomic_DNA"/>
</dbReference>
<accession>A0A0C2W864</accession>
<dbReference type="SMART" id="SM00974">
    <property type="entry name" value="T5orf172"/>
    <property type="match status" value="1"/>
</dbReference>
<gene>
    <name evidence="2" type="ORF">BS297_10960</name>
</gene>
<reference evidence="2 3" key="1">
    <citation type="journal article" date="2017" name="Poromechanics V (2013)">
        <title>Genomic Characterization of the Arsenic-Tolerant Actinobacterium, &lt;i&gt;Rhodococcus erythropolis&lt;/i&gt; S43.</title>
        <authorList>
            <person name="Retamal-Morales G."/>
            <person name="Mehnert M."/>
            <person name="Schwabe R."/>
            <person name="Tischler D."/>
            <person name="Schloemann M."/>
            <person name="Levican G.J."/>
        </authorList>
    </citation>
    <scope>NUCLEOTIDE SEQUENCE [LARGE SCALE GENOMIC DNA]</scope>
    <source>
        <strain evidence="2 3">S43</strain>
    </source>
</reference>
<feature type="domain" description="Bacteriophage T5 Orf172 DNA-binding" evidence="1">
    <location>
        <begin position="53"/>
        <end position="141"/>
    </location>
</feature>
<name>A0A0C2W864_RHOER</name>
<dbReference type="Pfam" id="PF10544">
    <property type="entry name" value="T5orf172"/>
    <property type="match status" value="1"/>
</dbReference>
<organism evidence="2 3">
    <name type="scientific">Rhodococcus erythropolis</name>
    <name type="common">Arthrobacter picolinophilus</name>
    <dbReference type="NCBI Taxonomy" id="1833"/>
    <lineage>
        <taxon>Bacteria</taxon>
        <taxon>Bacillati</taxon>
        <taxon>Actinomycetota</taxon>
        <taxon>Actinomycetes</taxon>
        <taxon>Mycobacteriales</taxon>
        <taxon>Nocardiaceae</taxon>
        <taxon>Rhodococcus</taxon>
        <taxon>Rhodococcus erythropolis group</taxon>
    </lineage>
</organism>
<evidence type="ECO:0000259" key="1">
    <source>
        <dbReference type="SMART" id="SM00974"/>
    </source>
</evidence>
<dbReference type="Proteomes" id="UP000325576">
    <property type="component" value="Unassembled WGS sequence"/>
</dbReference>
<protein>
    <recommendedName>
        <fullName evidence="1">Bacteriophage T5 Orf172 DNA-binding domain-containing protein</fullName>
    </recommendedName>
</protein>
<proteinExistence type="predicted"/>
<dbReference type="InterPro" id="IPR018306">
    <property type="entry name" value="Phage_T5_Orf172_DNA-bd"/>
</dbReference>
<evidence type="ECO:0000313" key="3">
    <source>
        <dbReference type="Proteomes" id="UP000325576"/>
    </source>
</evidence>
<evidence type="ECO:0000313" key="2">
    <source>
        <dbReference type="EMBL" id="KAB2585323.1"/>
    </source>
</evidence>
<dbReference type="AlphaFoldDB" id="A0A0C2W864"/>